<sequence>MADDSDEEQQRIIENQHYDELLEVADGEEVPSIYTPTPRNPRTNQQPSYSRSHLYPQQVTHPRNTPPPSSSSLSSHSQTRDPGLNNLQRMSEPQSETQSPVETPKFNLNESDSNLLDTEIRHSQLQQNAIFSNNIIIAKNNSNYHQMDKSKKNSYKTPMSTPSLVNEKI</sequence>
<keyword evidence="2" id="KW-0966">Cell projection</keyword>
<dbReference type="EMBL" id="REGN01011521">
    <property type="protein sequence ID" value="RMZ97277.1"/>
    <property type="molecule type" value="Genomic_DNA"/>
</dbReference>
<dbReference type="AlphaFoldDB" id="A0A3M7PF07"/>
<feature type="non-terminal residue" evidence="2">
    <location>
        <position position="169"/>
    </location>
</feature>
<accession>A0A3M7PF07</accession>
<feature type="region of interest" description="Disordered" evidence="1">
    <location>
        <begin position="147"/>
        <end position="169"/>
    </location>
</feature>
<keyword evidence="2" id="KW-0969">Cilium</keyword>
<feature type="compositionally biased region" description="Polar residues" evidence="1">
    <location>
        <begin position="34"/>
        <end position="63"/>
    </location>
</feature>
<name>A0A3M7PF07_BRAPC</name>
<dbReference type="OrthoDB" id="2119217at2759"/>
<organism evidence="2 3">
    <name type="scientific">Brachionus plicatilis</name>
    <name type="common">Marine rotifer</name>
    <name type="synonym">Brachionus muelleri</name>
    <dbReference type="NCBI Taxonomy" id="10195"/>
    <lineage>
        <taxon>Eukaryota</taxon>
        <taxon>Metazoa</taxon>
        <taxon>Spiralia</taxon>
        <taxon>Gnathifera</taxon>
        <taxon>Rotifera</taxon>
        <taxon>Eurotatoria</taxon>
        <taxon>Monogononta</taxon>
        <taxon>Pseudotrocha</taxon>
        <taxon>Ploima</taxon>
        <taxon>Brachionidae</taxon>
        <taxon>Brachionus</taxon>
    </lineage>
</organism>
<proteinExistence type="predicted"/>
<feature type="compositionally biased region" description="Polar residues" evidence="1">
    <location>
        <begin position="155"/>
        <end position="169"/>
    </location>
</feature>
<keyword evidence="3" id="KW-1185">Reference proteome</keyword>
<evidence type="ECO:0000313" key="3">
    <source>
        <dbReference type="Proteomes" id="UP000276133"/>
    </source>
</evidence>
<keyword evidence="2" id="KW-0282">Flagellum</keyword>
<feature type="compositionally biased region" description="Polar residues" evidence="1">
    <location>
        <begin position="85"/>
        <end position="110"/>
    </location>
</feature>
<gene>
    <name evidence="2" type="ORF">BpHYR1_024488</name>
</gene>
<evidence type="ECO:0000313" key="2">
    <source>
        <dbReference type="EMBL" id="RMZ97277.1"/>
    </source>
</evidence>
<evidence type="ECO:0000256" key="1">
    <source>
        <dbReference type="SAM" id="MobiDB-lite"/>
    </source>
</evidence>
<protein>
    <submittedName>
        <fullName evidence="2">Intraflagellar transport 46</fullName>
    </submittedName>
</protein>
<feature type="region of interest" description="Disordered" evidence="1">
    <location>
        <begin position="1"/>
        <end position="110"/>
    </location>
</feature>
<reference evidence="2 3" key="1">
    <citation type="journal article" date="2018" name="Sci. Rep.">
        <title>Genomic signatures of local adaptation to the degree of environmental predictability in rotifers.</title>
        <authorList>
            <person name="Franch-Gras L."/>
            <person name="Hahn C."/>
            <person name="Garcia-Roger E.M."/>
            <person name="Carmona M.J."/>
            <person name="Serra M."/>
            <person name="Gomez A."/>
        </authorList>
    </citation>
    <scope>NUCLEOTIDE SEQUENCE [LARGE SCALE GENOMIC DNA]</scope>
    <source>
        <strain evidence="2">HYR1</strain>
    </source>
</reference>
<feature type="compositionally biased region" description="Basic and acidic residues" evidence="1">
    <location>
        <begin position="8"/>
        <end position="20"/>
    </location>
</feature>
<comment type="caution">
    <text evidence="2">The sequence shown here is derived from an EMBL/GenBank/DDBJ whole genome shotgun (WGS) entry which is preliminary data.</text>
</comment>
<dbReference type="Proteomes" id="UP000276133">
    <property type="component" value="Unassembled WGS sequence"/>
</dbReference>